<gene>
    <name evidence="2" type="ORF">SAMN04489806_2565</name>
</gene>
<keyword evidence="3" id="KW-1185">Reference proteome</keyword>
<dbReference type="Proteomes" id="UP000199183">
    <property type="component" value="Unassembled WGS sequence"/>
</dbReference>
<sequence length="101" mass="11194">MTAAENSPTDSLDDLTTRRPRVIEFTLHPVRSFLFGVAMLVLGALLFALAHTQGDRFGVAMWLLLGFAALGVAFVVLAAARWPWYRRYVKTHGRSPLPPQA</sequence>
<keyword evidence="1" id="KW-0812">Transmembrane</keyword>
<keyword evidence="1" id="KW-1133">Transmembrane helix</keyword>
<keyword evidence="1" id="KW-0472">Membrane</keyword>
<protein>
    <submittedName>
        <fullName evidence="2">Uncharacterized protein</fullName>
    </submittedName>
</protein>
<evidence type="ECO:0000313" key="2">
    <source>
        <dbReference type="EMBL" id="SEC08963.1"/>
    </source>
</evidence>
<feature type="transmembrane region" description="Helical" evidence="1">
    <location>
        <begin position="33"/>
        <end position="53"/>
    </location>
</feature>
<evidence type="ECO:0000256" key="1">
    <source>
        <dbReference type="SAM" id="Phobius"/>
    </source>
</evidence>
<dbReference type="EMBL" id="FNRY01000001">
    <property type="protein sequence ID" value="SEC08963.1"/>
    <property type="molecule type" value="Genomic_DNA"/>
</dbReference>
<organism evidence="2 3">
    <name type="scientific">Paramicrobacterium humi</name>
    <dbReference type="NCBI Taxonomy" id="640635"/>
    <lineage>
        <taxon>Bacteria</taxon>
        <taxon>Bacillati</taxon>
        <taxon>Actinomycetota</taxon>
        <taxon>Actinomycetes</taxon>
        <taxon>Micrococcales</taxon>
        <taxon>Microbacteriaceae</taxon>
        <taxon>Paramicrobacterium</taxon>
    </lineage>
</organism>
<accession>A0A1H4PNC0</accession>
<name>A0A1H4PNC0_9MICO</name>
<dbReference type="AlphaFoldDB" id="A0A1H4PNC0"/>
<evidence type="ECO:0000313" key="3">
    <source>
        <dbReference type="Proteomes" id="UP000199183"/>
    </source>
</evidence>
<proteinExistence type="predicted"/>
<dbReference type="RefSeq" id="WP_091185049.1">
    <property type="nucleotide sequence ID" value="NZ_FNRY01000001.1"/>
</dbReference>
<dbReference type="STRING" id="640635.SAMN04489806_2565"/>
<reference evidence="2 3" key="1">
    <citation type="submission" date="2016-10" db="EMBL/GenBank/DDBJ databases">
        <authorList>
            <person name="de Groot N.N."/>
        </authorList>
    </citation>
    <scope>NUCLEOTIDE SEQUENCE [LARGE SCALE GENOMIC DNA]</scope>
    <source>
        <strain evidence="2 3">DSM 21799</strain>
    </source>
</reference>
<feature type="transmembrane region" description="Helical" evidence="1">
    <location>
        <begin position="59"/>
        <end position="80"/>
    </location>
</feature>